<feature type="compositionally biased region" description="Basic and acidic residues" evidence="1">
    <location>
        <begin position="912"/>
        <end position="926"/>
    </location>
</feature>
<feature type="compositionally biased region" description="Low complexity" evidence="1">
    <location>
        <begin position="927"/>
        <end position="936"/>
    </location>
</feature>
<feature type="compositionally biased region" description="Basic and acidic residues" evidence="1">
    <location>
        <begin position="273"/>
        <end position="293"/>
    </location>
</feature>
<feature type="compositionally biased region" description="Basic and acidic residues" evidence="1">
    <location>
        <begin position="453"/>
        <end position="467"/>
    </location>
</feature>
<feature type="compositionally biased region" description="Basic and acidic residues" evidence="1">
    <location>
        <begin position="511"/>
        <end position="524"/>
    </location>
</feature>
<feature type="compositionally biased region" description="Basic and acidic residues" evidence="1">
    <location>
        <begin position="92"/>
        <end position="106"/>
    </location>
</feature>
<evidence type="ECO:0000256" key="1">
    <source>
        <dbReference type="SAM" id="MobiDB-lite"/>
    </source>
</evidence>
<feature type="compositionally biased region" description="Basic and acidic residues" evidence="1">
    <location>
        <begin position="117"/>
        <end position="176"/>
    </location>
</feature>
<name>A0A140KN99_9BASI</name>
<feature type="compositionally biased region" description="Polar residues" evidence="1">
    <location>
        <begin position="308"/>
        <end position="318"/>
    </location>
</feature>
<feature type="compositionally biased region" description="Polar residues" evidence="1">
    <location>
        <begin position="363"/>
        <end position="372"/>
    </location>
</feature>
<feature type="region of interest" description="Disordered" evidence="1">
    <location>
        <begin position="73"/>
        <end position="326"/>
    </location>
</feature>
<organism evidence="2">
    <name type="scientific">Sporisorium scitamineum</name>
    <dbReference type="NCBI Taxonomy" id="49012"/>
    <lineage>
        <taxon>Eukaryota</taxon>
        <taxon>Fungi</taxon>
        <taxon>Dikarya</taxon>
        <taxon>Basidiomycota</taxon>
        <taxon>Ustilaginomycotina</taxon>
        <taxon>Ustilaginomycetes</taxon>
        <taxon>Ustilaginales</taxon>
        <taxon>Ustilaginaceae</taxon>
        <taxon>Sporisorium</taxon>
    </lineage>
</organism>
<gene>
    <name evidence="2" type="ORF">SPSC_03590</name>
</gene>
<feature type="compositionally biased region" description="Basic and acidic residues" evidence="1">
    <location>
        <begin position="795"/>
        <end position="810"/>
    </location>
</feature>
<accession>A0A140KN99</accession>
<dbReference type="AlphaFoldDB" id="A0A140KN99"/>
<feature type="region of interest" description="Disordered" evidence="1">
    <location>
        <begin position="632"/>
        <end position="651"/>
    </location>
</feature>
<feature type="region of interest" description="Disordered" evidence="1">
    <location>
        <begin position="444"/>
        <end position="587"/>
    </location>
</feature>
<feature type="compositionally biased region" description="Basic and acidic residues" evidence="1">
    <location>
        <begin position="549"/>
        <end position="565"/>
    </location>
</feature>
<evidence type="ECO:0000313" key="2">
    <source>
        <dbReference type="EMBL" id="CDR87945.1"/>
    </source>
</evidence>
<feature type="region of interest" description="Disordered" evidence="1">
    <location>
        <begin position="884"/>
        <end position="953"/>
    </location>
</feature>
<feature type="compositionally biased region" description="Basic and acidic residues" evidence="1">
    <location>
        <begin position="213"/>
        <end position="223"/>
    </location>
</feature>
<dbReference type="EMBL" id="LK056669">
    <property type="protein sequence ID" value="CDR87945.1"/>
    <property type="molecule type" value="Genomic_DNA"/>
</dbReference>
<feature type="compositionally biased region" description="Basic and acidic residues" evidence="1">
    <location>
        <begin position="249"/>
        <end position="260"/>
    </location>
</feature>
<feature type="compositionally biased region" description="Low complexity" evidence="1">
    <location>
        <begin position="346"/>
        <end position="357"/>
    </location>
</feature>
<protein>
    <submittedName>
        <fullName evidence="2">Uncharacterized protein</fullName>
    </submittedName>
</protein>
<feature type="compositionally biased region" description="Low complexity" evidence="1">
    <location>
        <begin position="570"/>
        <end position="582"/>
    </location>
</feature>
<feature type="compositionally biased region" description="Basic and acidic residues" evidence="1">
    <location>
        <begin position="776"/>
        <end position="786"/>
    </location>
</feature>
<feature type="compositionally biased region" description="Polar residues" evidence="1">
    <location>
        <begin position="1"/>
        <end position="14"/>
    </location>
</feature>
<feature type="region of interest" description="Disordered" evidence="1">
    <location>
        <begin position="743"/>
        <end position="872"/>
    </location>
</feature>
<feature type="region of interest" description="Disordered" evidence="1">
    <location>
        <begin position="344"/>
        <end position="390"/>
    </location>
</feature>
<sequence>MSNGNATKARQQGADSDGLNLPSFRDLVSFRKADAYVGVEDGITSARCRRENGDVVPSPRGPLEESFEVVAVKRASHHHPHPSASPAQPCFDRQRGHSDYMQDRGGTHPHSHGPRISSRDPREDFSTHYTAREVAHRDHHADARDHLPRDRQVQESYRTGRLEERAPSRQDDRIQERLPTSQEMVRSSKPYQPVISYPSNRLPANSENSIPSDRLRSVKHEFRPVPTQAIPSQGSTAFSRPPPQSPAQDHQRTHGDRQENSQRQGTAVPVRVVPHDKEPYRDYRSVDDLERRSLPSSPQIVDARRAPANSSSLGQTPSPRLPLPRNQGRMFDYSCARLPVESRLQASSASMGPPSSSFRTVHGPTSASSSIDTGRERDCGRQRVLSHPQSQYLTEHGMVYQQRHAVYADDLRVRPASSGDRLSDNVLEGRSHDLERAGLQMVEVMPRTTSSADPRKGDSPLHRDQRSLHAVTSHRGYVPRSSPIQQGRQALAPVKAVPVHDYHSARPSSSDSKRLVRTRDEYERSSLSVVRHPEESYTTRTSHNANQRDFQDVRQVQRERNDVERTYAVQQQSSRAQRSSQSDDFDQRNEIIQESRRIEQDHRYQGRSHTHIASTASPLFPRDEPRMVRASISSPRYGGMPSKDVVGPSEKNGAERRIQATSPRNLVHMESPHQRRDRPLVSMEDRVFSSRGRPIEDYQPARKVEQDYLRSGRAVPGDYEPIPQQAAVHASSKLPPQECLAPATSVYRTGTLVQRPSRGDGDRTHRVSPPTPQLPRLRDRDAEVARSRYPPQAHSVKDSHEHRSSYHDQHPPSAHPSPVAKAELSHNTRALPPVIASQHTSVRPPNVADLKPSAVTPAPPRPLKRLRADSDTSLVLKASRFTVVEAEDDAPRPSFSRVMLPSPPRVTGARESVQRHHLDQSDRPSESRPGSSSESPAKPANGSAPITPPRSST</sequence>
<feature type="compositionally biased region" description="Polar residues" evidence="1">
    <location>
        <begin position="197"/>
        <end position="211"/>
    </location>
</feature>
<proteinExistence type="predicted"/>
<dbReference type="OrthoDB" id="2556348at2759"/>
<feature type="region of interest" description="Disordered" evidence="1">
    <location>
        <begin position="1"/>
        <end position="22"/>
    </location>
</feature>
<reference evidence="2" key="1">
    <citation type="submission" date="2014-06" db="EMBL/GenBank/DDBJ databases">
        <authorList>
            <person name="Ju J."/>
            <person name="Zhang J."/>
        </authorList>
    </citation>
    <scope>NUCLEOTIDE SEQUENCE</scope>
    <source>
        <strain evidence="2">SscI8</strain>
    </source>
</reference>
<feature type="compositionally biased region" description="Polar residues" evidence="1">
    <location>
        <begin position="229"/>
        <end position="238"/>
    </location>
</feature>